<dbReference type="Proteomes" id="UP000679179">
    <property type="component" value="Unassembled WGS sequence"/>
</dbReference>
<proteinExistence type="inferred from homology"/>
<evidence type="ECO:0000313" key="4">
    <source>
        <dbReference type="EMBL" id="GIM27830.1"/>
    </source>
</evidence>
<dbReference type="RefSeq" id="WP_212902584.1">
    <property type="nucleotide sequence ID" value="NZ_BOPZ01000003.1"/>
</dbReference>
<dbReference type="EMBL" id="BOPZ01000003">
    <property type="protein sequence ID" value="GIM27830.1"/>
    <property type="molecule type" value="Genomic_DNA"/>
</dbReference>
<dbReference type="HAMAP" id="MF_00245">
    <property type="entry name" value="UPF0122"/>
    <property type="match status" value="1"/>
</dbReference>
<sequence length="112" mass="13350">MEDRFEISLLLDYYGSLLTEKQQDIMTMYYNDDLSLAEISEINNTSRQAIHDLLKRCYKQLLAYEEKLKLLEKGNIKKEKRNKLINDLKVKYELQIEIIDYIDNVLEDIING</sequence>
<evidence type="ECO:0000313" key="5">
    <source>
        <dbReference type="Proteomes" id="UP000679179"/>
    </source>
</evidence>
<keyword evidence="5" id="KW-1185">Reference proteome</keyword>
<protein>
    <recommendedName>
        <fullName evidence="3">UPF0122 protein CPJCM30710_04960</fullName>
    </recommendedName>
</protein>
<accession>A0A919RWN0</accession>
<dbReference type="InterPro" id="IPR036388">
    <property type="entry name" value="WH-like_DNA-bd_sf"/>
</dbReference>
<dbReference type="AlphaFoldDB" id="A0A919RWN0"/>
<dbReference type="InterPro" id="IPR013324">
    <property type="entry name" value="RNA_pol_sigma_r3/r4-like"/>
</dbReference>
<name>A0A919RWN0_9CLOT</name>
<evidence type="ECO:0000256" key="1">
    <source>
        <dbReference type="ARBA" id="ARBA00008720"/>
    </source>
</evidence>
<evidence type="ECO:0000256" key="2">
    <source>
        <dbReference type="ARBA" id="ARBA00024764"/>
    </source>
</evidence>
<comment type="similarity">
    <text evidence="1 3">Belongs to the UPF0122 family.</text>
</comment>
<dbReference type="PANTHER" id="PTHR40083">
    <property type="entry name" value="UPF0122 PROTEIN CBO2450/CLC_2298"/>
    <property type="match status" value="1"/>
</dbReference>
<organism evidence="4 5">
    <name type="scientific">Clostridium polyendosporum</name>
    <dbReference type="NCBI Taxonomy" id="69208"/>
    <lineage>
        <taxon>Bacteria</taxon>
        <taxon>Bacillati</taxon>
        <taxon>Bacillota</taxon>
        <taxon>Clostridia</taxon>
        <taxon>Eubacteriales</taxon>
        <taxon>Clostridiaceae</taxon>
        <taxon>Clostridium</taxon>
    </lineage>
</organism>
<gene>
    <name evidence="4" type="ORF">CPJCM30710_04960</name>
</gene>
<dbReference type="NCBIfam" id="NF045758">
    <property type="entry name" value="YlxM"/>
    <property type="match status" value="1"/>
</dbReference>
<dbReference type="InterPro" id="IPR007394">
    <property type="entry name" value="UPF0122"/>
</dbReference>
<comment type="function">
    <text evidence="2 3">Might take part in the signal recognition particle (SRP) pathway. This is inferred from the conservation of its genetic proximity to ftsY/ffh. May be a regulatory protein.</text>
</comment>
<comment type="caution">
    <text evidence="4">The sequence shown here is derived from an EMBL/GenBank/DDBJ whole genome shotgun (WGS) entry which is preliminary data.</text>
</comment>
<evidence type="ECO:0000256" key="3">
    <source>
        <dbReference type="HAMAP-Rule" id="MF_00245"/>
    </source>
</evidence>
<dbReference type="Pfam" id="PF04297">
    <property type="entry name" value="UPF0122"/>
    <property type="match status" value="1"/>
</dbReference>
<dbReference type="InterPro" id="IPR054831">
    <property type="entry name" value="UPF0122_fam_protein"/>
</dbReference>
<dbReference type="Gene3D" id="1.10.10.10">
    <property type="entry name" value="Winged helix-like DNA-binding domain superfamily/Winged helix DNA-binding domain"/>
    <property type="match status" value="1"/>
</dbReference>
<dbReference type="NCBIfam" id="NF001072">
    <property type="entry name" value="PRK00118.2-2"/>
    <property type="match status" value="1"/>
</dbReference>
<dbReference type="PANTHER" id="PTHR40083:SF1">
    <property type="entry name" value="UPF0122 PROTEIN YLXM"/>
    <property type="match status" value="1"/>
</dbReference>
<reference evidence="4" key="1">
    <citation type="submission" date="2021-03" db="EMBL/GenBank/DDBJ databases">
        <title>Taxonomic study of Clostridium polyendosporum from meadow-gley soil under rice.</title>
        <authorList>
            <person name="Kobayashi H."/>
            <person name="Tanizawa Y."/>
            <person name="Yagura M."/>
        </authorList>
    </citation>
    <scope>NUCLEOTIDE SEQUENCE</scope>
    <source>
        <strain evidence="4">JCM 30710</strain>
    </source>
</reference>
<dbReference type="SUPFAM" id="SSF88659">
    <property type="entry name" value="Sigma3 and sigma4 domains of RNA polymerase sigma factors"/>
    <property type="match status" value="1"/>
</dbReference>